<feature type="non-terminal residue" evidence="2">
    <location>
        <position position="153"/>
    </location>
</feature>
<feature type="transmembrane region" description="Helical" evidence="1">
    <location>
        <begin position="20"/>
        <end position="43"/>
    </location>
</feature>
<keyword evidence="1" id="KW-0812">Transmembrane</keyword>
<reference evidence="2" key="1">
    <citation type="submission" date="2018-11" db="EMBL/GenBank/DDBJ databases">
        <authorList>
            <consortium name="Pathogen Informatics"/>
        </authorList>
    </citation>
    <scope>NUCLEOTIDE SEQUENCE</scope>
</reference>
<protein>
    <submittedName>
        <fullName evidence="2">Uncharacterized protein</fullName>
    </submittedName>
</protein>
<keyword evidence="1" id="KW-0472">Membrane</keyword>
<organism evidence="2 3">
    <name type="scientific">Protopolystoma xenopodis</name>
    <dbReference type="NCBI Taxonomy" id="117903"/>
    <lineage>
        <taxon>Eukaryota</taxon>
        <taxon>Metazoa</taxon>
        <taxon>Spiralia</taxon>
        <taxon>Lophotrochozoa</taxon>
        <taxon>Platyhelminthes</taxon>
        <taxon>Monogenea</taxon>
        <taxon>Polyopisthocotylea</taxon>
        <taxon>Polystomatidea</taxon>
        <taxon>Polystomatidae</taxon>
        <taxon>Protopolystoma</taxon>
    </lineage>
</organism>
<dbReference type="Proteomes" id="UP000784294">
    <property type="component" value="Unassembled WGS sequence"/>
</dbReference>
<evidence type="ECO:0000313" key="2">
    <source>
        <dbReference type="EMBL" id="VEL31319.1"/>
    </source>
</evidence>
<keyword evidence="1" id="KW-1133">Transmembrane helix</keyword>
<accession>A0A3S5BN34</accession>
<evidence type="ECO:0000256" key="1">
    <source>
        <dbReference type="SAM" id="Phobius"/>
    </source>
</evidence>
<evidence type="ECO:0000313" key="3">
    <source>
        <dbReference type="Proteomes" id="UP000784294"/>
    </source>
</evidence>
<name>A0A3S5BN34_9PLAT</name>
<keyword evidence="3" id="KW-1185">Reference proteome</keyword>
<proteinExistence type="predicted"/>
<dbReference type="AlphaFoldDB" id="A0A3S5BN34"/>
<gene>
    <name evidence="2" type="ORF">PXEA_LOCUS24759</name>
</gene>
<dbReference type="EMBL" id="CAAALY010121076">
    <property type="protein sequence ID" value="VEL31319.1"/>
    <property type="molecule type" value="Genomic_DNA"/>
</dbReference>
<sequence>MVGNFLVILTLLRRRYQSVFSTIFFIHQTMIDFVVCLLCITVVPRRKDALLSRSGNLDNYRIAATSSTNVTVASTKERIQLSNNTTNLASIPRSGNYSVGLLSLAHGSADQKVNLSLDTDRKFDWYTVEASSITQVIGASGYWSNLAEVLRCH</sequence>
<comment type="caution">
    <text evidence="2">The sequence shown here is derived from an EMBL/GenBank/DDBJ whole genome shotgun (WGS) entry which is preliminary data.</text>
</comment>